<keyword evidence="1" id="KW-0812">Transmembrane</keyword>
<dbReference type="InterPro" id="IPR019421">
    <property type="entry name" value="7TM_GPCR_serpentine_rcpt_Srd"/>
</dbReference>
<dbReference type="AlphaFoldDB" id="A0A915CWM1"/>
<name>A0A915CWM1_9BILA</name>
<feature type="transmembrane region" description="Helical" evidence="1">
    <location>
        <begin position="42"/>
        <end position="65"/>
    </location>
</feature>
<organism evidence="2 3">
    <name type="scientific">Ditylenchus dipsaci</name>
    <dbReference type="NCBI Taxonomy" id="166011"/>
    <lineage>
        <taxon>Eukaryota</taxon>
        <taxon>Metazoa</taxon>
        <taxon>Ecdysozoa</taxon>
        <taxon>Nematoda</taxon>
        <taxon>Chromadorea</taxon>
        <taxon>Rhabditida</taxon>
        <taxon>Tylenchina</taxon>
        <taxon>Tylenchomorpha</taxon>
        <taxon>Sphaerularioidea</taxon>
        <taxon>Anguinidae</taxon>
        <taxon>Anguininae</taxon>
        <taxon>Ditylenchus</taxon>
    </lineage>
</organism>
<dbReference type="SUPFAM" id="SSF81321">
    <property type="entry name" value="Family A G protein-coupled receptor-like"/>
    <property type="match status" value="1"/>
</dbReference>
<evidence type="ECO:0000313" key="3">
    <source>
        <dbReference type="WBParaSite" id="jg13125"/>
    </source>
</evidence>
<dbReference type="Pfam" id="PF10317">
    <property type="entry name" value="7TM_GPCR_Srd"/>
    <property type="match status" value="1"/>
</dbReference>
<dbReference type="PANTHER" id="PTHR22943:SF248">
    <property type="entry name" value="SEVEN TM RECEPTOR"/>
    <property type="match status" value="1"/>
</dbReference>
<sequence length="118" mass="13415">MKPLVYKVNAGVSFILGVLLNLIFIWLILKKSAKEMKTYKKVLLQTAVFDMILVSVNSAVIPVIYVESGVTIILQYGFFSYPDNSGNMNIYLMSNAISTFSQWALPVQFIHRYLIVCR</sequence>
<evidence type="ECO:0000313" key="2">
    <source>
        <dbReference type="Proteomes" id="UP000887574"/>
    </source>
</evidence>
<dbReference type="WBParaSite" id="jg13125">
    <property type="protein sequence ID" value="jg13125"/>
    <property type="gene ID" value="jg13125"/>
</dbReference>
<feature type="transmembrane region" description="Helical" evidence="1">
    <location>
        <begin position="12"/>
        <end position="30"/>
    </location>
</feature>
<dbReference type="Proteomes" id="UP000887574">
    <property type="component" value="Unplaced"/>
</dbReference>
<keyword evidence="1" id="KW-1133">Transmembrane helix</keyword>
<protein>
    <submittedName>
        <fullName evidence="3">G-protein coupled receptors family 1 profile domain-containing protein</fullName>
    </submittedName>
</protein>
<proteinExistence type="predicted"/>
<dbReference type="PANTHER" id="PTHR22943">
    <property type="entry name" value="7-TRANSMEMBRANE DOMAIN RECEPTOR C.ELEGANS"/>
    <property type="match status" value="1"/>
</dbReference>
<keyword evidence="1" id="KW-0472">Membrane</keyword>
<keyword evidence="2" id="KW-1185">Reference proteome</keyword>
<accession>A0A915CWM1</accession>
<evidence type="ECO:0000256" key="1">
    <source>
        <dbReference type="SAM" id="Phobius"/>
    </source>
</evidence>
<reference evidence="3" key="1">
    <citation type="submission" date="2022-11" db="UniProtKB">
        <authorList>
            <consortium name="WormBaseParasite"/>
        </authorList>
    </citation>
    <scope>IDENTIFICATION</scope>
</reference>